<evidence type="ECO:0000313" key="1">
    <source>
        <dbReference type="EMBL" id="TSC90946.1"/>
    </source>
</evidence>
<dbReference type="EMBL" id="VMGH01000051">
    <property type="protein sequence ID" value="TSC90946.1"/>
    <property type="molecule type" value="Genomic_DNA"/>
</dbReference>
<name>A0A554LDH8_9BACT</name>
<gene>
    <name evidence="1" type="ORF">CEN92_346</name>
</gene>
<feature type="non-terminal residue" evidence="1">
    <location>
        <position position="1"/>
    </location>
</feature>
<evidence type="ECO:0000313" key="2">
    <source>
        <dbReference type="Proteomes" id="UP000318296"/>
    </source>
</evidence>
<dbReference type="Proteomes" id="UP000318296">
    <property type="component" value="Unassembled WGS sequence"/>
</dbReference>
<organism evidence="1 2">
    <name type="scientific">Candidatus Berkelbacteria bacterium Licking1014_96</name>
    <dbReference type="NCBI Taxonomy" id="2017149"/>
    <lineage>
        <taxon>Bacteria</taxon>
        <taxon>Candidatus Berkelbacteria</taxon>
    </lineage>
</organism>
<reference evidence="1 2" key="1">
    <citation type="submission" date="2017-07" db="EMBL/GenBank/DDBJ databases">
        <title>Mechanisms for carbon and nitrogen cycling indicate functional differentiation within the Candidate Phyla Radiation.</title>
        <authorList>
            <person name="Danczak R.E."/>
            <person name="Johnston M.D."/>
            <person name="Kenah C."/>
            <person name="Slattery M."/>
            <person name="Wrighton K.C."/>
            <person name="Wilkins M.J."/>
        </authorList>
    </citation>
    <scope>NUCLEOTIDE SEQUENCE [LARGE SCALE GENOMIC DNA]</scope>
    <source>
        <strain evidence="1">Licking1014_96</strain>
    </source>
</reference>
<dbReference type="AlphaFoldDB" id="A0A554LDH8"/>
<accession>A0A554LDH8</accession>
<protein>
    <recommendedName>
        <fullName evidence="3">PepSY domain-containing protein</fullName>
    </recommendedName>
</protein>
<comment type="caution">
    <text evidence="1">The sequence shown here is derived from an EMBL/GenBank/DDBJ whole genome shotgun (WGS) entry which is preliminary data.</text>
</comment>
<proteinExistence type="predicted"/>
<sequence length="111" mass="12818">FFTMRPISISVRSKNYVRAIIPKEDYLGSNLVPVRTQYFKVNYTQAFQTAETNGGKEWREKEKDSKYQITATLAHGEPKGYLYWLVEYQLTDGSDKKTIQIDANSGEIVNE</sequence>
<evidence type="ECO:0008006" key="3">
    <source>
        <dbReference type="Google" id="ProtNLM"/>
    </source>
</evidence>